<dbReference type="InterPro" id="IPR000515">
    <property type="entry name" value="MetI-like"/>
</dbReference>
<keyword evidence="6 7" id="KW-0472">Membrane</keyword>
<dbReference type="Pfam" id="PF00528">
    <property type="entry name" value="BPD_transp_1"/>
    <property type="match status" value="1"/>
</dbReference>
<feature type="domain" description="ABC transmembrane type-1" evidence="9">
    <location>
        <begin position="91"/>
        <end position="282"/>
    </location>
</feature>
<protein>
    <submittedName>
        <fullName evidence="10">Binding-protein-dependent transport systems inner membrane component</fullName>
    </submittedName>
</protein>
<dbReference type="HOGENOM" id="CLU_016047_1_2_11"/>
<evidence type="ECO:0000256" key="4">
    <source>
        <dbReference type="ARBA" id="ARBA00022692"/>
    </source>
</evidence>
<keyword evidence="2 7" id="KW-0813">Transport</keyword>
<dbReference type="GO" id="GO:0055085">
    <property type="term" value="P:transmembrane transport"/>
    <property type="evidence" value="ECO:0007669"/>
    <property type="project" value="InterPro"/>
</dbReference>
<comment type="similarity">
    <text evidence="7">Belongs to the binding-protein-dependent transport system permease family.</text>
</comment>
<dbReference type="RefSeq" id="WP_012786991.1">
    <property type="nucleotide sequence ID" value="NC_013131.1"/>
</dbReference>
<dbReference type="InParanoid" id="C7Q123"/>
<evidence type="ECO:0000256" key="1">
    <source>
        <dbReference type="ARBA" id="ARBA00004651"/>
    </source>
</evidence>
<feature type="region of interest" description="Disordered" evidence="8">
    <location>
        <begin position="1"/>
        <end position="26"/>
    </location>
</feature>
<dbReference type="SUPFAM" id="SSF161098">
    <property type="entry name" value="MetI-like"/>
    <property type="match status" value="1"/>
</dbReference>
<dbReference type="Gene3D" id="1.10.3720.10">
    <property type="entry name" value="MetI-like"/>
    <property type="match status" value="1"/>
</dbReference>
<reference evidence="10 11" key="1">
    <citation type="journal article" date="2009" name="Stand. Genomic Sci.">
        <title>Complete genome sequence of Catenulispora acidiphila type strain (ID 139908).</title>
        <authorList>
            <person name="Copeland A."/>
            <person name="Lapidus A."/>
            <person name="Glavina Del Rio T."/>
            <person name="Nolan M."/>
            <person name="Lucas S."/>
            <person name="Chen F."/>
            <person name="Tice H."/>
            <person name="Cheng J.F."/>
            <person name="Bruce D."/>
            <person name="Goodwin L."/>
            <person name="Pitluck S."/>
            <person name="Mikhailova N."/>
            <person name="Pati A."/>
            <person name="Ivanova N."/>
            <person name="Mavromatis K."/>
            <person name="Chen A."/>
            <person name="Palaniappan K."/>
            <person name="Chain P."/>
            <person name="Land M."/>
            <person name="Hauser L."/>
            <person name="Chang Y.J."/>
            <person name="Jeffries C.D."/>
            <person name="Chertkov O."/>
            <person name="Brettin T."/>
            <person name="Detter J.C."/>
            <person name="Han C."/>
            <person name="Ali Z."/>
            <person name="Tindall B.J."/>
            <person name="Goker M."/>
            <person name="Bristow J."/>
            <person name="Eisen J.A."/>
            <person name="Markowitz V."/>
            <person name="Hugenholtz P."/>
            <person name="Kyrpides N.C."/>
            <person name="Klenk H.P."/>
        </authorList>
    </citation>
    <scope>NUCLEOTIDE SEQUENCE [LARGE SCALE GENOMIC DNA]</scope>
    <source>
        <strain evidence="11">DSM 44928 / JCM 14897 / NBRC 102108 / NRRL B-24433 / ID139908</strain>
    </source>
</reference>
<keyword evidence="11" id="KW-1185">Reference proteome</keyword>
<evidence type="ECO:0000256" key="3">
    <source>
        <dbReference type="ARBA" id="ARBA00022475"/>
    </source>
</evidence>
<feature type="transmembrane region" description="Helical" evidence="7">
    <location>
        <begin position="126"/>
        <end position="148"/>
    </location>
</feature>
<dbReference type="AlphaFoldDB" id="C7Q123"/>
<sequence>MATSTADPIDDRPAPRPPAPTGARRRRGGHAVLAGFILLAVFMIAPFAIVVMNAVKSKSDYAAHGPLALPHGIDFGNVKTFWNLVDFGHVLMNSVLISGCVALCAVLLSVLNAFALGIGRVRGRTWILLAFLIANLLPQEGLVYPLYWLAKQTNMYDSKLTVIIVFTVIQSAFGTYLLSSVLSAFPREILEAARMDGAGKWRLLWQVVVPVSRPTLVVLMTFFFIWTWNEFLLPLILLVSNENQTVPVALGVAQGEHIVDVTMQAASGLLGIVPAVVFFLIFQRTLTRGVTVGAVK</sequence>
<dbReference type="Proteomes" id="UP000000851">
    <property type="component" value="Chromosome"/>
</dbReference>
<gene>
    <name evidence="10" type="ordered locus">Caci_2785</name>
</gene>
<evidence type="ECO:0000256" key="8">
    <source>
        <dbReference type="SAM" id="MobiDB-lite"/>
    </source>
</evidence>
<evidence type="ECO:0000256" key="7">
    <source>
        <dbReference type="RuleBase" id="RU363032"/>
    </source>
</evidence>
<evidence type="ECO:0000259" key="9">
    <source>
        <dbReference type="PROSITE" id="PS50928"/>
    </source>
</evidence>
<accession>C7Q123</accession>
<evidence type="ECO:0000313" key="11">
    <source>
        <dbReference type="Proteomes" id="UP000000851"/>
    </source>
</evidence>
<dbReference type="PANTHER" id="PTHR43744:SF12">
    <property type="entry name" value="ABC TRANSPORTER PERMEASE PROTEIN MG189-RELATED"/>
    <property type="match status" value="1"/>
</dbReference>
<feature type="transmembrane region" description="Helical" evidence="7">
    <location>
        <begin position="31"/>
        <end position="52"/>
    </location>
</feature>
<dbReference type="OrthoDB" id="61122at2"/>
<dbReference type="GO" id="GO:0005886">
    <property type="term" value="C:plasma membrane"/>
    <property type="evidence" value="ECO:0007669"/>
    <property type="project" value="UniProtKB-SubCell"/>
</dbReference>
<dbReference type="KEGG" id="cai:Caci_2785"/>
<keyword evidence="5 7" id="KW-1133">Transmembrane helix</keyword>
<feature type="transmembrane region" description="Helical" evidence="7">
    <location>
        <begin position="203"/>
        <end position="228"/>
    </location>
</feature>
<dbReference type="STRING" id="479433.Caci_2785"/>
<feature type="transmembrane region" description="Helical" evidence="7">
    <location>
        <begin position="261"/>
        <end position="282"/>
    </location>
</feature>
<dbReference type="PROSITE" id="PS50928">
    <property type="entry name" value="ABC_TM1"/>
    <property type="match status" value="1"/>
</dbReference>
<proteinExistence type="inferred from homology"/>
<feature type="transmembrane region" description="Helical" evidence="7">
    <location>
        <begin position="160"/>
        <end position="182"/>
    </location>
</feature>
<comment type="subcellular location">
    <subcellularLocation>
        <location evidence="1 7">Cell membrane</location>
        <topology evidence="1 7">Multi-pass membrane protein</topology>
    </subcellularLocation>
</comment>
<evidence type="ECO:0000256" key="6">
    <source>
        <dbReference type="ARBA" id="ARBA00023136"/>
    </source>
</evidence>
<dbReference type="eggNOG" id="COG0395">
    <property type="taxonomic scope" value="Bacteria"/>
</dbReference>
<keyword evidence="3" id="KW-1003">Cell membrane</keyword>
<dbReference type="InterPro" id="IPR035906">
    <property type="entry name" value="MetI-like_sf"/>
</dbReference>
<feature type="transmembrane region" description="Helical" evidence="7">
    <location>
        <begin position="90"/>
        <end position="114"/>
    </location>
</feature>
<evidence type="ECO:0000256" key="2">
    <source>
        <dbReference type="ARBA" id="ARBA00022448"/>
    </source>
</evidence>
<organism evidence="10 11">
    <name type="scientific">Catenulispora acidiphila (strain DSM 44928 / JCM 14897 / NBRC 102108 / NRRL B-24433 / ID139908)</name>
    <dbReference type="NCBI Taxonomy" id="479433"/>
    <lineage>
        <taxon>Bacteria</taxon>
        <taxon>Bacillati</taxon>
        <taxon>Actinomycetota</taxon>
        <taxon>Actinomycetes</taxon>
        <taxon>Catenulisporales</taxon>
        <taxon>Catenulisporaceae</taxon>
        <taxon>Catenulispora</taxon>
    </lineage>
</organism>
<evidence type="ECO:0000256" key="5">
    <source>
        <dbReference type="ARBA" id="ARBA00022989"/>
    </source>
</evidence>
<name>C7Q123_CATAD</name>
<dbReference type="EMBL" id="CP001700">
    <property type="protein sequence ID" value="ACU71698.1"/>
    <property type="molecule type" value="Genomic_DNA"/>
</dbReference>
<evidence type="ECO:0000313" key="10">
    <source>
        <dbReference type="EMBL" id="ACU71698.1"/>
    </source>
</evidence>
<keyword evidence="4 7" id="KW-0812">Transmembrane</keyword>
<dbReference type="PANTHER" id="PTHR43744">
    <property type="entry name" value="ABC TRANSPORTER PERMEASE PROTEIN MG189-RELATED-RELATED"/>
    <property type="match status" value="1"/>
</dbReference>
<dbReference type="CDD" id="cd06261">
    <property type="entry name" value="TM_PBP2"/>
    <property type="match status" value="1"/>
</dbReference>